<comment type="subcellular location">
    <subcellularLocation>
        <location evidence="9">Cell membrane</location>
    </subcellularLocation>
    <subcellularLocation>
        <location evidence="1">Membrane</location>
    </subcellularLocation>
</comment>
<feature type="compositionally biased region" description="Polar residues" evidence="10">
    <location>
        <begin position="780"/>
        <end position="789"/>
    </location>
</feature>
<evidence type="ECO:0000256" key="4">
    <source>
        <dbReference type="ARBA" id="ARBA00022967"/>
    </source>
</evidence>
<dbReference type="EMBL" id="CP003360">
    <property type="protein sequence ID" value="AFM26828.1"/>
    <property type="molecule type" value="Genomic_DNA"/>
</dbReference>
<protein>
    <recommendedName>
        <fullName evidence="7">P-type Zn(2+) transporter</fullName>
        <ecNumber evidence="7">7.2.2.12</ecNumber>
    </recommendedName>
</protein>
<dbReference type="NCBIfam" id="TIGR01494">
    <property type="entry name" value="ATPase_P-type"/>
    <property type="match status" value="1"/>
</dbReference>
<dbReference type="SFLD" id="SFLDS00003">
    <property type="entry name" value="Haloacid_Dehalogenase"/>
    <property type="match status" value="1"/>
</dbReference>
<dbReference type="SFLD" id="SFLDG00002">
    <property type="entry name" value="C1.7:_P-type_atpase_like"/>
    <property type="match status" value="1"/>
</dbReference>
<evidence type="ECO:0000256" key="10">
    <source>
        <dbReference type="SAM" id="MobiDB-lite"/>
    </source>
</evidence>
<dbReference type="HOGENOM" id="CLU_001771_6_3_7"/>
<dbReference type="NCBIfam" id="TIGR01525">
    <property type="entry name" value="ATPase-IB_hvy"/>
    <property type="match status" value="1"/>
</dbReference>
<keyword evidence="13" id="KW-1185">Reference proteome</keyword>
<dbReference type="InterPro" id="IPR008250">
    <property type="entry name" value="ATPase_P-typ_transduc_dom_A_sf"/>
</dbReference>
<feature type="compositionally biased region" description="Basic and acidic residues" evidence="10">
    <location>
        <begin position="796"/>
        <end position="805"/>
    </location>
</feature>
<dbReference type="KEGG" id="dti:Desti_4191"/>
<keyword evidence="5 9" id="KW-1133">Transmembrane helix</keyword>
<dbReference type="SUPFAM" id="SSF56784">
    <property type="entry name" value="HAD-like"/>
    <property type="match status" value="1"/>
</dbReference>
<dbReference type="InterPro" id="IPR036412">
    <property type="entry name" value="HAD-like_sf"/>
</dbReference>
<keyword evidence="4" id="KW-1278">Translocase</keyword>
<dbReference type="PATRIC" id="fig|706587.4.peg.4750"/>
<evidence type="ECO:0000256" key="1">
    <source>
        <dbReference type="ARBA" id="ARBA00004370"/>
    </source>
</evidence>
<feature type="transmembrane region" description="Helical" evidence="9">
    <location>
        <begin position="368"/>
        <end position="387"/>
    </location>
</feature>
<dbReference type="InterPro" id="IPR001757">
    <property type="entry name" value="P_typ_ATPase"/>
</dbReference>
<dbReference type="GO" id="GO:0016887">
    <property type="term" value="F:ATP hydrolysis activity"/>
    <property type="evidence" value="ECO:0007669"/>
    <property type="project" value="InterPro"/>
</dbReference>
<feature type="transmembrane region" description="Helical" evidence="9">
    <location>
        <begin position="163"/>
        <end position="182"/>
    </location>
</feature>
<dbReference type="GO" id="GO:0005886">
    <property type="term" value="C:plasma membrane"/>
    <property type="evidence" value="ECO:0007669"/>
    <property type="project" value="UniProtKB-SubCell"/>
</dbReference>
<evidence type="ECO:0000259" key="11">
    <source>
        <dbReference type="Pfam" id="PF00122"/>
    </source>
</evidence>
<dbReference type="InterPro" id="IPR023214">
    <property type="entry name" value="HAD_sf"/>
</dbReference>
<evidence type="ECO:0000313" key="12">
    <source>
        <dbReference type="EMBL" id="AFM26828.1"/>
    </source>
</evidence>
<dbReference type="InterPro" id="IPR059000">
    <property type="entry name" value="ATPase_P-type_domA"/>
</dbReference>
<dbReference type="GO" id="GO:0046872">
    <property type="term" value="F:metal ion binding"/>
    <property type="evidence" value="ECO:0007669"/>
    <property type="project" value="UniProtKB-KW"/>
</dbReference>
<accession>I4CB87</accession>
<dbReference type="GO" id="GO:0016463">
    <property type="term" value="F:P-type zinc transporter activity"/>
    <property type="evidence" value="ECO:0007669"/>
    <property type="project" value="UniProtKB-EC"/>
</dbReference>
<dbReference type="InterPro" id="IPR023299">
    <property type="entry name" value="ATPase_P-typ_cyto_dom_N"/>
</dbReference>
<evidence type="ECO:0000256" key="7">
    <source>
        <dbReference type="ARBA" id="ARBA00039097"/>
    </source>
</evidence>
<dbReference type="InterPro" id="IPR044492">
    <property type="entry name" value="P_typ_ATPase_HD_dom"/>
</dbReference>
<dbReference type="AlphaFoldDB" id="I4CB87"/>
<dbReference type="OrthoDB" id="9763278at2"/>
<proteinExistence type="inferred from homology"/>
<keyword evidence="9" id="KW-0067">ATP-binding</keyword>
<dbReference type="eggNOG" id="COG2217">
    <property type="taxonomic scope" value="Bacteria"/>
</dbReference>
<keyword evidence="9" id="KW-0547">Nucleotide-binding</keyword>
<sequence length="812" mass="87508">MHMKAEFLSTAEKVRISQSNGYFMEDILIRHAIPGRMRVKVSAIRFLQARAHYLQVWLSERREIAFVEVRSGTGSVILEYDPQKIGCSAMVDLVLAGVRAALSAPETSSSVQGAVCGSDCPVCRPSERQIEQSFTGRIVEVVALSCFMLYALVRQIFFKTPLAQGPLSIVALVATAAAIPLLRHALHDMKQGRFTSLFPFLAATTLLAIFTGEALTALEVIWILRVGLLLEDYVADKSRKAIREILLLAEKNTFIWVDGVEVETPVDQLQIGDTVVVHTGEKIPVDGSVIRGEALVDESHITGRSHPEVRGKGTPVFAGTIVQRGVIFIKAEKVGDNTYLCRILHMVEDSLANRAPVEKHADILAGRLMYLGTAATAGTLLFTGSLVRSFTVMLVMACPCATVLASSTAITAAIANAARNHTLIKGGLYLEMVGKADCFCFDKTGTLTTDVSEVVEVVPRSPKLKPRDVLALAAAAEIHNEHPMAKSIVEAANSQGIVPEPHAVCDFVLGRGVRAELRGDTILVGNLKFMEEQDVNTSFFKARAAKVIADGNTALYVAKNGRVQGMIAVANSVRPRAESVLQWLRGDGVKTLHMVTGDTEGMAKAMAESFGFDEYRASLLPEDKGRYVADLQTNGRRLAMVGDGVNDALALSKAHVGIAMGAGGAEVAIESADIALVDSDLERLVSLRQLSHQTLRIVEQNHWLAISTNVLGAFFGAAGLLSPVMGGLLHIVHTLGILLNSKRLETWEAPGLLDEKTSPGRYTGVKRTSGALLPHRELGRSQSPRTSAESCVAAKGAEHGSRNVKEQPFSYA</sequence>
<evidence type="ECO:0000256" key="8">
    <source>
        <dbReference type="ARBA" id="ARBA00047308"/>
    </source>
</evidence>
<evidence type="ECO:0000256" key="9">
    <source>
        <dbReference type="RuleBase" id="RU362081"/>
    </source>
</evidence>
<dbReference type="PANTHER" id="PTHR48085:SF5">
    <property type="entry name" value="CADMIUM_ZINC-TRANSPORTING ATPASE HMA4-RELATED"/>
    <property type="match status" value="1"/>
</dbReference>
<dbReference type="PANTHER" id="PTHR48085">
    <property type="entry name" value="CADMIUM/ZINC-TRANSPORTING ATPASE HMA2-RELATED"/>
    <property type="match status" value="1"/>
</dbReference>
<reference evidence="13" key="1">
    <citation type="submission" date="2012-06" db="EMBL/GenBank/DDBJ databases">
        <title>Complete sequence of chromosome of Desulfomonile tiedjei DSM 6799.</title>
        <authorList>
            <person name="Lucas S."/>
            <person name="Copeland A."/>
            <person name="Lapidus A."/>
            <person name="Glavina del Rio T."/>
            <person name="Dalin E."/>
            <person name="Tice H."/>
            <person name="Bruce D."/>
            <person name="Goodwin L."/>
            <person name="Pitluck S."/>
            <person name="Peters L."/>
            <person name="Ovchinnikova G."/>
            <person name="Zeytun A."/>
            <person name="Lu M."/>
            <person name="Kyrpides N."/>
            <person name="Mavromatis K."/>
            <person name="Ivanova N."/>
            <person name="Brettin T."/>
            <person name="Detter J.C."/>
            <person name="Han C."/>
            <person name="Larimer F."/>
            <person name="Land M."/>
            <person name="Hauser L."/>
            <person name="Markowitz V."/>
            <person name="Cheng J.-F."/>
            <person name="Hugenholtz P."/>
            <person name="Woyke T."/>
            <person name="Wu D."/>
            <person name="Spring S."/>
            <person name="Schroeder M."/>
            <person name="Brambilla E."/>
            <person name="Klenk H.-P."/>
            <person name="Eisen J.A."/>
        </authorList>
    </citation>
    <scope>NUCLEOTIDE SEQUENCE [LARGE SCALE GENOMIC DNA]</scope>
    <source>
        <strain evidence="13">ATCC 49306 / DSM 6799 / DCB-1</strain>
    </source>
</reference>
<evidence type="ECO:0000313" key="13">
    <source>
        <dbReference type="Proteomes" id="UP000006055"/>
    </source>
</evidence>
<evidence type="ECO:0000256" key="2">
    <source>
        <dbReference type="ARBA" id="ARBA00006024"/>
    </source>
</evidence>
<dbReference type="GO" id="GO:0005524">
    <property type="term" value="F:ATP binding"/>
    <property type="evidence" value="ECO:0007669"/>
    <property type="project" value="UniProtKB-UniRule"/>
</dbReference>
<evidence type="ECO:0000256" key="5">
    <source>
        <dbReference type="ARBA" id="ARBA00022989"/>
    </source>
</evidence>
<feature type="transmembrane region" description="Helical" evidence="9">
    <location>
        <begin position="138"/>
        <end position="157"/>
    </location>
</feature>
<dbReference type="EC" id="7.2.2.12" evidence="7"/>
<name>I4CB87_DESTA</name>
<gene>
    <name evidence="12" type="ordered locus">Desti_4191</name>
</gene>
<keyword evidence="3 9" id="KW-0812">Transmembrane</keyword>
<dbReference type="RefSeq" id="WP_014811950.1">
    <property type="nucleotide sequence ID" value="NC_018025.1"/>
</dbReference>
<dbReference type="SUPFAM" id="SSF81653">
    <property type="entry name" value="Calcium ATPase, transduction domain A"/>
    <property type="match status" value="1"/>
</dbReference>
<dbReference type="Gene3D" id="3.40.50.1000">
    <property type="entry name" value="HAD superfamily/HAD-like"/>
    <property type="match status" value="1"/>
</dbReference>
<dbReference type="InterPro" id="IPR027256">
    <property type="entry name" value="P-typ_ATPase_IB"/>
</dbReference>
<evidence type="ECO:0000256" key="3">
    <source>
        <dbReference type="ARBA" id="ARBA00022692"/>
    </source>
</evidence>
<keyword evidence="9" id="KW-1003">Cell membrane</keyword>
<dbReference type="Gene3D" id="3.40.1110.10">
    <property type="entry name" value="Calcium-transporting ATPase, cytoplasmic domain N"/>
    <property type="match status" value="1"/>
</dbReference>
<dbReference type="Proteomes" id="UP000006055">
    <property type="component" value="Chromosome"/>
</dbReference>
<keyword evidence="9" id="KW-0479">Metal-binding</keyword>
<dbReference type="SFLD" id="SFLDF00027">
    <property type="entry name" value="p-type_atpase"/>
    <property type="match status" value="1"/>
</dbReference>
<dbReference type="Pfam" id="PF00702">
    <property type="entry name" value="Hydrolase"/>
    <property type="match status" value="1"/>
</dbReference>
<dbReference type="Pfam" id="PF00122">
    <property type="entry name" value="E1-E2_ATPase"/>
    <property type="match status" value="1"/>
</dbReference>
<evidence type="ECO:0000256" key="6">
    <source>
        <dbReference type="ARBA" id="ARBA00023136"/>
    </source>
</evidence>
<keyword evidence="6 9" id="KW-0472">Membrane</keyword>
<dbReference type="NCBIfam" id="TIGR01512">
    <property type="entry name" value="ATPase-IB2_Cd"/>
    <property type="match status" value="1"/>
</dbReference>
<dbReference type="PROSITE" id="PS00154">
    <property type="entry name" value="ATPASE_E1_E2"/>
    <property type="match status" value="1"/>
</dbReference>
<dbReference type="InterPro" id="IPR018303">
    <property type="entry name" value="ATPase_P-typ_P_site"/>
</dbReference>
<organism evidence="12 13">
    <name type="scientific">Desulfomonile tiedjei (strain ATCC 49306 / DSM 6799 / DCB-1)</name>
    <dbReference type="NCBI Taxonomy" id="706587"/>
    <lineage>
        <taxon>Bacteria</taxon>
        <taxon>Pseudomonadati</taxon>
        <taxon>Thermodesulfobacteriota</taxon>
        <taxon>Desulfomonilia</taxon>
        <taxon>Desulfomonilales</taxon>
        <taxon>Desulfomonilaceae</taxon>
        <taxon>Desulfomonile</taxon>
    </lineage>
</organism>
<comment type="similarity">
    <text evidence="2 9">Belongs to the cation transport ATPase (P-type) (TC 3.A.3) family. Type IB subfamily.</text>
</comment>
<feature type="region of interest" description="Disordered" evidence="10">
    <location>
        <begin position="773"/>
        <end position="812"/>
    </location>
</feature>
<feature type="domain" description="P-type ATPase A" evidence="11">
    <location>
        <begin position="255"/>
        <end position="348"/>
    </location>
</feature>
<dbReference type="PRINTS" id="PR00119">
    <property type="entry name" value="CATATPASE"/>
</dbReference>
<comment type="catalytic activity">
    <reaction evidence="8">
        <text>Zn(2+)(in) + ATP + H2O = Zn(2+)(out) + ADP + phosphate + H(+)</text>
        <dbReference type="Rhea" id="RHEA:20621"/>
        <dbReference type="ChEBI" id="CHEBI:15377"/>
        <dbReference type="ChEBI" id="CHEBI:15378"/>
        <dbReference type="ChEBI" id="CHEBI:29105"/>
        <dbReference type="ChEBI" id="CHEBI:30616"/>
        <dbReference type="ChEBI" id="CHEBI:43474"/>
        <dbReference type="ChEBI" id="CHEBI:456216"/>
        <dbReference type="EC" id="7.2.2.12"/>
    </reaction>
</comment>
<dbReference type="Gene3D" id="2.70.150.10">
    <property type="entry name" value="Calcium-transporting ATPase, cytoplasmic transduction domain A"/>
    <property type="match status" value="1"/>
</dbReference>
<dbReference type="STRING" id="706587.Desti_4191"/>
<dbReference type="InterPro" id="IPR051014">
    <property type="entry name" value="Cation_Transport_ATPase_IB"/>
</dbReference>
<feature type="transmembrane region" description="Helical" evidence="9">
    <location>
        <begin position="393"/>
        <end position="415"/>
    </location>
</feature>
<dbReference type="Pfam" id="PF19991">
    <property type="entry name" value="HMA_2"/>
    <property type="match status" value="1"/>
</dbReference>